<keyword evidence="1" id="KW-0812">Transmembrane</keyword>
<feature type="transmembrane region" description="Helical" evidence="1">
    <location>
        <begin position="41"/>
        <end position="59"/>
    </location>
</feature>
<protein>
    <submittedName>
        <fullName evidence="2">Uncharacterized protein</fullName>
    </submittedName>
</protein>
<evidence type="ECO:0000256" key="1">
    <source>
        <dbReference type="SAM" id="Phobius"/>
    </source>
</evidence>
<keyword evidence="1" id="KW-1133">Transmembrane helix</keyword>
<keyword evidence="1" id="KW-0472">Membrane</keyword>
<reference evidence="2" key="2">
    <citation type="submission" date="2015-02" db="UniProtKB">
        <authorList>
            <consortium name="EnsemblMetazoa"/>
        </authorList>
    </citation>
    <scope>IDENTIFICATION</scope>
</reference>
<dbReference type="Proteomes" id="UP000014500">
    <property type="component" value="Unassembled WGS sequence"/>
</dbReference>
<dbReference type="EnsemblMetazoa" id="SMAR015415-RA">
    <property type="protein sequence ID" value="SMAR015415-PA"/>
    <property type="gene ID" value="SMAR015415"/>
</dbReference>
<reference evidence="3" key="1">
    <citation type="submission" date="2011-05" db="EMBL/GenBank/DDBJ databases">
        <authorList>
            <person name="Richards S.R."/>
            <person name="Qu J."/>
            <person name="Jiang H."/>
            <person name="Jhangiani S.N."/>
            <person name="Agravi P."/>
            <person name="Goodspeed R."/>
            <person name="Gross S."/>
            <person name="Mandapat C."/>
            <person name="Jackson L."/>
            <person name="Mathew T."/>
            <person name="Pu L."/>
            <person name="Thornton R."/>
            <person name="Saada N."/>
            <person name="Wilczek-Boney K.B."/>
            <person name="Lee S."/>
            <person name="Kovar C."/>
            <person name="Wu Y."/>
            <person name="Scherer S.E."/>
            <person name="Worley K.C."/>
            <person name="Muzny D.M."/>
            <person name="Gibbs R."/>
        </authorList>
    </citation>
    <scope>NUCLEOTIDE SEQUENCE</scope>
    <source>
        <strain evidence="3">Brora</strain>
    </source>
</reference>
<dbReference type="AlphaFoldDB" id="T1JNI6"/>
<organism evidence="2 3">
    <name type="scientific">Strigamia maritima</name>
    <name type="common">European centipede</name>
    <name type="synonym">Geophilus maritimus</name>
    <dbReference type="NCBI Taxonomy" id="126957"/>
    <lineage>
        <taxon>Eukaryota</taxon>
        <taxon>Metazoa</taxon>
        <taxon>Ecdysozoa</taxon>
        <taxon>Arthropoda</taxon>
        <taxon>Myriapoda</taxon>
        <taxon>Chilopoda</taxon>
        <taxon>Pleurostigmophora</taxon>
        <taxon>Geophilomorpha</taxon>
        <taxon>Linotaeniidae</taxon>
        <taxon>Strigamia</taxon>
    </lineage>
</organism>
<name>T1JNI6_STRMM</name>
<evidence type="ECO:0000313" key="3">
    <source>
        <dbReference type="Proteomes" id="UP000014500"/>
    </source>
</evidence>
<evidence type="ECO:0000313" key="2">
    <source>
        <dbReference type="EnsemblMetazoa" id="SMAR015415-PA"/>
    </source>
</evidence>
<proteinExistence type="predicted"/>
<dbReference type="HOGENOM" id="CLU_1733792_0_0_1"/>
<accession>T1JNI6</accession>
<sequence length="151" mass="17468">MAVAQSSRVLISFDDRHVDKWYRWNEITEKMHKISWVIHRAYLLSYSSVALFLFLKIVYQYCLNNNISTSNSFCHCFFVCSGYCCPVCYKFFGFRNMPSVDFLESLENKSLCYATMLSQSIYSYSTFLCYNLCGPDTVGAQNFVRSGQVSG</sequence>
<dbReference type="EMBL" id="JH431869">
    <property type="status" value="NOT_ANNOTATED_CDS"/>
    <property type="molecule type" value="Genomic_DNA"/>
</dbReference>
<keyword evidence="3" id="KW-1185">Reference proteome</keyword>